<feature type="domain" description="Glycosyl transferase family 51" evidence="19">
    <location>
        <begin position="74"/>
        <end position="247"/>
    </location>
</feature>
<evidence type="ECO:0000256" key="3">
    <source>
        <dbReference type="ARBA" id="ARBA00007739"/>
    </source>
</evidence>
<dbReference type="GO" id="GO:0006508">
    <property type="term" value="P:proteolysis"/>
    <property type="evidence" value="ECO:0007669"/>
    <property type="project" value="UniProtKB-KW"/>
</dbReference>
<dbReference type="GO" id="GO:0005886">
    <property type="term" value="C:plasma membrane"/>
    <property type="evidence" value="ECO:0007669"/>
    <property type="project" value="UniProtKB-SubCell"/>
</dbReference>
<gene>
    <name evidence="20" type="ORF">A2Z68_01535</name>
</gene>
<keyword evidence="6" id="KW-0645">Protease</keyword>
<keyword evidence="9" id="KW-0378">Hydrolase</keyword>
<comment type="similarity">
    <text evidence="3">In the N-terminal section; belongs to the glycosyltransferase 51 family.</text>
</comment>
<evidence type="ECO:0000259" key="18">
    <source>
        <dbReference type="Pfam" id="PF00905"/>
    </source>
</evidence>
<proteinExistence type="inferred from homology"/>
<evidence type="ECO:0000256" key="8">
    <source>
        <dbReference type="ARBA" id="ARBA00022679"/>
    </source>
</evidence>
<dbReference type="InterPro" id="IPR036950">
    <property type="entry name" value="PBP_transglycosylase"/>
</dbReference>
<evidence type="ECO:0000256" key="6">
    <source>
        <dbReference type="ARBA" id="ARBA00022670"/>
    </source>
</evidence>
<dbReference type="EMBL" id="MHLX01000036">
    <property type="protein sequence ID" value="OGZ18452.1"/>
    <property type="molecule type" value="Genomic_DNA"/>
</dbReference>
<dbReference type="FunFam" id="1.10.3810.10:FF:000001">
    <property type="entry name" value="Penicillin-binding protein 1A"/>
    <property type="match status" value="1"/>
</dbReference>
<evidence type="ECO:0000256" key="17">
    <source>
        <dbReference type="SAM" id="Phobius"/>
    </source>
</evidence>
<evidence type="ECO:0000256" key="4">
    <source>
        <dbReference type="ARBA" id="ARBA00022475"/>
    </source>
</evidence>
<dbReference type="Gene3D" id="1.10.3810.10">
    <property type="entry name" value="Biosynthetic peptidoglycan transglycosylase-like"/>
    <property type="match status" value="1"/>
</dbReference>
<dbReference type="SUPFAM" id="SSF53955">
    <property type="entry name" value="Lysozyme-like"/>
    <property type="match status" value="1"/>
</dbReference>
<keyword evidence="17" id="KW-1133">Transmembrane helix</keyword>
<dbReference type="PANTHER" id="PTHR32282">
    <property type="entry name" value="BINDING PROTEIN TRANSPEPTIDASE, PUTATIVE-RELATED"/>
    <property type="match status" value="1"/>
</dbReference>
<dbReference type="InterPro" id="IPR012338">
    <property type="entry name" value="Beta-lactam/transpept-like"/>
</dbReference>
<dbReference type="InterPro" id="IPR001264">
    <property type="entry name" value="Glyco_trans_51"/>
</dbReference>
<evidence type="ECO:0000259" key="19">
    <source>
        <dbReference type="Pfam" id="PF00912"/>
    </source>
</evidence>
<sequence>MPIRKYFRKIFGIKTHSKAEFFLRIAFLLFAIFFLICSLLFVLVAKDLPRPEKFTEHQVFQSTKIYDRTGKVLLYEIYGEEKRTTVALEDMPDYLKWAAIATEDANFYNHFGIDPEGVFRSVLINFRIKEPMYGGSTLDQQLIRSTFFSTEKTITRKIREIILALELDRRYSKDQILGWYLNQIPLGQNAYGMESASQIYFSKSVSDINLAEAAVLTALIKSPYSLSPYGQNKDGLLIRKDYVLDRMFQEGYISKEEMETAKNQTIKFSTPTTIKAPHFVLYVIENYLKPKYGQDLEYLKENGVKVITSLDWELEELAEKSVEEGVLRNKTYNAHNAALVAINPNNGEILAMVGSADWFADPYPEGCTPGLDCLFDPKFNIAVGTTKSVGRQPGSSFKPFVYAAAFENGYNDKTVVIDEPTSFGIWGGKEYVPQNYDGLSRGSVTIRQALAMSLNIPAVKVLVGLCGPTVTESINNAVKMAESLGITTLTPPFGPSIVLGGWEVKLLDMVSSYGVFATEGLKVPSVPILRIEDYSGNIIEENHKNPKRVLSKESAQLITDILSDNNARAPMFGPRSHLYFENYKVSAKTGTTDDFRDAWTMGYTSSIAVGVWAGNSNNVPMIKNQPAATVAGPIFNSFLINALPKLQEPQG</sequence>
<comment type="similarity">
    <text evidence="2">In the C-terminal section; belongs to the transpeptidase family.</text>
</comment>
<keyword evidence="5" id="KW-0121">Carboxypeptidase</keyword>
<evidence type="ECO:0000256" key="7">
    <source>
        <dbReference type="ARBA" id="ARBA00022676"/>
    </source>
</evidence>
<keyword evidence="4" id="KW-1003">Cell membrane</keyword>
<comment type="catalytic activity">
    <reaction evidence="16">
        <text>[GlcNAc-(1-&gt;4)-Mur2Ac(oyl-L-Ala-gamma-D-Glu-L-Lys-D-Ala-D-Ala)](n)-di-trans,octa-cis-undecaprenyl diphosphate + beta-D-GlcNAc-(1-&gt;4)-Mur2Ac(oyl-L-Ala-gamma-D-Glu-L-Lys-D-Ala-D-Ala)-di-trans,octa-cis-undecaprenyl diphosphate = [GlcNAc-(1-&gt;4)-Mur2Ac(oyl-L-Ala-gamma-D-Glu-L-Lys-D-Ala-D-Ala)](n+1)-di-trans,octa-cis-undecaprenyl diphosphate + di-trans,octa-cis-undecaprenyl diphosphate + H(+)</text>
        <dbReference type="Rhea" id="RHEA:23708"/>
        <dbReference type="Rhea" id="RHEA-COMP:9602"/>
        <dbReference type="Rhea" id="RHEA-COMP:9603"/>
        <dbReference type="ChEBI" id="CHEBI:15378"/>
        <dbReference type="ChEBI" id="CHEBI:58405"/>
        <dbReference type="ChEBI" id="CHEBI:60033"/>
        <dbReference type="ChEBI" id="CHEBI:78435"/>
        <dbReference type="EC" id="2.4.99.28"/>
    </reaction>
</comment>
<dbReference type="Pfam" id="PF00905">
    <property type="entry name" value="Transpeptidase"/>
    <property type="match status" value="1"/>
</dbReference>
<keyword evidence="17" id="KW-0812">Transmembrane</keyword>
<keyword evidence="12 17" id="KW-0472">Membrane</keyword>
<dbReference type="GO" id="GO:0009252">
    <property type="term" value="P:peptidoglycan biosynthetic process"/>
    <property type="evidence" value="ECO:0007669"/>
    <property type="project" value="UniProtKB-KW"/>
</dbReference>
<keyword evidence="13" id="KW-0511">Multifunctional enzyme</keyword>
<comment type="catalytic activity">
    <reaction evidence="15">
        <text>Preferential cleavage: (Ac)2-L-Lys-D-Ala-|-D-Ala. Also transpeptidation of peptidyl-alanyl moieties that are N-acyl substituents of D-alanine.</text>
        <dbReference type="EC" id="3.4.16.4"/>
    </reaction>
</comment>
<evidence type="ECO:0000256" key="12">
    <source>
        <dbReference type="ARBA" id="ARBA00023136"/>
    </source>
</evidence>
<dbReference type="GO" id="GO:0009002">
    <property type="term" value="F:serine-type D-Ala-D-Ala carboxypeptidase activity"/>
    <property type="evidence" value="ECO:0007669"/>
    <property type="project" value="UniProtKB-EC"/>
</dbReference>
<accession>A0A1G2DYJ8</accession>
<dbReference type="Pfam" id="PF00912">
    <property type="entry name" value="Transgly"/>
    <property type="match status" value="1"/>
</dbReference>
<dbReference type="AlphaFoldDB" id="A0A1G2DYJ8"/>
<evidence type="ECO:0000256" key="14">
    <source>
        <dbReference type="ARBA" id="ARBA00023316"/>
    </source>
</evidence>
<keyword evidence="14" id="KW-0961">Cell wall biogenesis/degradation</keyword>
<evidence type="ECO:0000256" key="1">
    <source>
        <dbReference type="ARBA" id="ARBA00004236"/>
    </source>
</evidence>
<evidence type="ECO:0000256" key="11">
    <source>
        <dbReference type="ARBA" id="ARBA00022984"/>
    </source>
</evidence>
<organism evidence="20 21">
    <name type="scientific">Candidatus Nealsonbacteria bacterium RBG_13_38_11</name>
    <dbReference type="NCBI Taxonomy" id="1801662"/>
    <lineage>
        <taxon>Bacteria</taxon>
        <taxon>Candidatus Nealsoniibacteriota</taxon>
    </lineage>
</organism>
<dbReference type="GO" id="GO:0008360">
    <property type="term" value="P:regulation of cell shape"/>
    <property type="evidence" value="ECO:0007669"/>
    <property type="project" value="UniProtKB-KW"/>
</dbReference>
<evidence type="ECO:0000313" key="21">
    <source>
        <dbReference type="Proteomes" id="UP000176662"/>
    </source>
</evidence>
<dbReference type="InterPro" id="IPR050396">
    <property type="entry name" value="Glycosyltr_51/Transpeptidase"/>
</dbReference>
<reference evidence="20 21" key="1">
    <citation type="journal article" date="2016" name="Nat. Commun.">
        <title>Thousands of microbial genomes shed light on interconnected biogeochemical processes in an aquifer system.</title>
        <authorList>
            <person name="Anantharaman K."/>
            <person name="Brown C.T."/>
            <person name="Hug L.A."/>
            <person name="Sharon I."/>
            <person name="Castelle C.J."/>
            <person name="Probst A.J."/>
            <person name="Thomas B.C."/>
            <person name="Singh A."/>
            <person name="Wilkins M.J."/>
            <person name="Karaoz U."/>
            <person name="Brodie E.L."/>
            <person name="Williams K.H."/>
            <person name="Hubbard S.S."/>
            <person name="Banfield J.F."/>
        </authorList>
    </citation>
    <scope>NUCLEOTIDE SEQUENCE [LARGE SCALE GENOMIC DNA]</scope>
</reference>
<evidence type="ECO:0000256" key="2">
    <source>
        <dbReference type="ARBA" id="ARBA00007090"/>
    </source>
</evidence>
<comment type="subcellular location">
    <subcellularLocation>
        <location evidence="1">Cell membrane</location>
    </subcellularLocation>
</comment>
<evidence type="ECO:0000256" key="13">
    <source>
        <dbReference type="ARBA" id="ARBA00023268"/>
    </source>
</evidence>
<protein>
    <submittedName>
        <fullName evidence="20">Uncharacterized protein</fullName>
    </submittedName>
</protein>
<evidence type="ECO:0000256" key="16">
    <source>
        <dbReference type="ARBA" id="ARBA00049902"/>
    </source>
</evidence>
<name>A0A1G2DYJ8_9BACT</name>
<comment type="caution">
    <text evidence="20">The sequence shown here is derived from an EMBL/GenBank/DDBJ whole genome shotgun (WGS) entry which is preliminary data.</text>
</comment>
<dbReference type="Proteomes" id="UP000176662">
    <property type="component" value="Unassembled WGS sequence"/>
</dbReference>
<keyword evidence="8" id="KW-0808">Transferase</keyword>
<keyword evidence="7" id="KW-0328">Glycosyltransferase</keyword>
<dbReference type="GO" id="GO:0071555">
    <property type="term" value="P:cell wall organization"/>
    <property type="evidence" value="ECO:0007669"/>
    <property type="project" value="UniProtKB-KW"/>
</dbReference>
<evidence type="ECO:0000256" key="10">
    <source>
        <dbReference type="ARBA" id="ARBA00022960"/>
    </source>
</evidence>
<dbReference type="GO" id="GO:0008658">
    <property type="term" value="F:penicillin binding"/>
    <property type="evidence" value="ECO:0007669"/>
    <property type="project" value="InterPro"/>
</dbReference>
<keyword evidence="11" id="KW-0573">Peptidoglycan synthesis</keyword>
<dbReference type="SUPFAM" id="SSF56601">
    <property type="entry name" value="beta-lactamase/transpeptidase-like"/>
    <property type="match status" value="1"/>
</dbReference>
<dbReference type="InterPro" id="IPR023346">
    <property type="entry name" value="Lysozyme-like_dom_sf"/>
</dbReference>
<evidence type="ECO:0000313" key="20">
    <source>
        <dbReference type="EMBL" id="OGZ18452.1"/>
    </source>
</evidence>
<feature type="domain" description="Penicillin-binding protein transpeptidase" evidence="18">
    <location>
        <begin position="338"/>
        <end position="636"/>
    </location>
</feature>
<keyword evidence="10" id="KW-0133">Cell shape</keyword>
<dbReference type="PANTHER" id="PTHR32282:SF11">
    <property type="entry name" value="PENICILLIN-BINDING PROTEIN 1B"/>
    <property type="match status" value="1"/>
</dbReference>
<evidence type="ECO:0000256" key="15">
    <source>
        <dbReference type="ARBA" id="ARBA00034000"/>
    </source>
</evidence>
<dbReference type="GO" id="GO:0008955">
    <property type="term" value="F:peptidoglycan glycosyltransferase activity"/>
    <property type="evidence" value="ECO:0007669"/>
    <property type="project" value="UniProtKB-EC"/>
</dbReference>
<dbReference type="Gene3D" id="3.40.710.10">
    <property type="entry name" value="DD-peptidase/beta-lactamase superfamily"/>
    <property type="match status" value="1"/>
</dbReference>
<feature type="transmembrane region" description="Helical" evidence="17">
    <location>
        <begin position="21"/>
        <end position="45"/>
    </location>
</feature>
<evidence type="ECO:0000256" key="9">
    <source>
        <dbReference type="ARBA" id="ARBA00022801"/>
    </source>
</evidence>
<dbReference type="InterPro" id="IPR001460">
    <property type="entry name" value="PCN-bd_Tpept"/>
</dbReference>
<evidence type="ECO:0000256" key="5">
    <source>
        <dbReference type="ARBA" id="ARBA00022645"/>
    </source>
</evidence>
<dbReference type="GO" id="GO:0030288">
    <property type="term" value="C:outer membrane-bounded periplasmic space"/>
    <property type="evidence" value="ECO:0007669"/>
    <property type="project" value="TreeGrafter"/>
</dbReference>